<gene>
    <name evidence="5" type="ORF">NQ502_14405</name>
</gene>
<dbReference type="PANTHER" id="PTHR43280">
    <property type="entry name" value="ARAC-FAMILY TRANSCRIPTIONAL REGULATOR"/>
    <property type="match status" value="1"/>
</dbReference>
<name>A0ABY5VD99_9FIRM</name>
<evidence type="ECO:0000256" key="2">
    <source>
        <dbReference type="ARBA" id="ARBA00023125"/>
    </source>
</evidence>
<dbReference type="SUPFAM" id="SSF46689">
    <property type="entry name" value="Homeodomain-like"/>
    <property type="match status" value="2"/>
</dbReference>
<proteinExistence type="predicted"/>
<sequence>MDKKELSIHARFSRLHYVDRDYHFNHSQLLHSHEDCLELLYIMTGEGQYIVGGRQWPVHNGNLVICNAGVLHGETYFSANNMETYCCVLENVSVEGLLGDDFLSMTQNPILNFVEERQCVEHLILALASLNPEAAAFSKTRDLLAETILNIVCEKLLQRHQEDTVLHKNVDDFIDMVIKYLETYYKEAITLSDLGNKFHVSHYYLSHIFKEQTGYSPMKYVAQLKIGEAQKLLMNTDKSIGSISEELGFNDNSHFNVMFKKYTGLSPTEYRQYFKNTTV</sequence>
<evidence type="ECO:0000256" key="1">
    <source>
        <dbReference type="ARBA" id="ARBA00023015"/>
    </source>
</evidence>
<keyword evidence="6" id="KW-1185">Reference proteome</keyword>
<keyword evidence="3" id="KW-0804">Transcription</keyword>
<dbReference type="Gene3D" id="2.60.120.10">
    <property type="entry name" value="Jelly Rolls"/>
    <property type="match status" value="1"/>
</dbReference>
<dbReference type="InterPro" id="IPR018062">
    <property type="entry name" value="HTH_AraC-typ_CS"/>
</dbReference>
<dbReference type="SUPFAM" id="SSF51215">
    <property type="entry name" value="Regulatory protein AraC"/>
    <property type="match status" value="1"/>
</dbReference>
<dbReference type="RefSeq" id="WP_028530230.1">
    <property type="nucleotide sequence ID" value="NZ_CABLBR010000050.1"/>
</dbReference>
<dbReference type="PROSITE" id="PS01124">
    <property type="entry name" value="HTH_ARAC_FAMILY_2"/>
    <property type="match status" value="1"/>
</dbReference>
<organism evidence="5 6">
    <name type="scientific">Ruminococcus gauvreauii</name>
    <dbReference type="NCBI Taxonomy" id="438033"/>
    <lineage>
        <taxon>Bacteria</taxon>
        <taxon>Bacillati</taxon>
        <taxon>Bacillota</taxon>
        <taxon>Clostridia</taxon>
        <taxon>Eubacteriales</taxon>
        <taxon>Oscillospiraceae</taxon>
        <taxon>Ruminococcus</taxon>
    </lineage>
</organism>
<dbReference type="SMART" id="SM00342">
    <property type="entry name" value="HTH_ARAC"/>
    <property type="match status" value="1"/>
</dbReference>
<evidence type="ECO:0000259" key="4">
    <source>
        <dbReference type="PROSITE" id="PS01124"/>
    </source>
</evidence>
<reference evidence="5" key="1">
    <citation type="journal article" date="2022" name="Cell">
        <title>Design, construction, and in vivo augmentation of a complex gut microbiome.</title>
        <authorList>
            <person name="Cheng A.G."/>
            <person name="Ho P.Y."/>
            <person name="Aranda-Diaz A."/>
            <person name="Jain S."/>
            <person name="Yu F.B."/>
            <person name="Meng X."/>
            <person name="Wang M."/>
            <person name="Iakiviak M."/>
            <person name="Nagashima K."/>
            <person name="Zhao A."/>
            <person name="Murugkar P."/>
            <person name="Patil A."/>
            <person name="Atabakhsh K."/>
            <person name="Weakley A."/>
            <person name="Yan J."/>
            <person name="Brumbaugh A.R."/>
            <person name="Higginbottom S."/>
            <person name="Dimas A."/>
            <person name="Shiver A.L."/>
            <person name="Deutschbauer A."/>
            <person name="Neff N."/>
            <person name="Sonnenburg J.L."/>
            <person name="Huang K.C."/>
            <person name="Fischbach M.A."/>
        </authorList>
    </citation>
    <scope>NUCLEOTIDE SEQUENCE</scope>
    <source>
        <strain evidence="5">DSM 19829</strain>
    </source>
</reference>
<dbReference type="InterPro" id="IPR014710">
    <property type="entry name" value="RmlC-like_jellyroll"/>
</dbReference>
<dbReference type="Proteomes" id="UP001060164">
    <property type="component" value="Chromosome"/>
</dbReference>
<dbReference type="InterPro" id="IPR009057">
    <property type="entry name" value="Homeodomain-like_sf"/>
</dbReference>
<dbReference type="InterPro" id="IPR018060">
    <property type="entry name" value="HTH_AraC"/>
</dbReference>
<protein>
    <submittedName>
        <fullName evidence="5">AraC family transcriptional regulator</fullName>
    </submittedName>
</protein>
<dbReference type="InterPro" id="IPR037923">
    <property type="entry name" value="HTH-like"/>
</dbReference>
<feature type="domain" description="HTH araC/xylS-type" evidence="4">
    <location>
        <begin position="175"/>
        <end position="273"/>
    </location>
</feature>
<evidence type="ECO:0000256" key="3">
    <source>
        <dbReference type="ARBA" id="ARBA00023163"/>
    </source>
</evidence>
<dbReference type="PANTHER" id="PTHR43280:SF28">
    <property type="entry name" value="HTH-TYPE TRANSCRIPTIONAL ACTIVATOR RHAS"/>
    <property type="match status" value="1"/>
</dbReference>
<keyword evidence="2" id="KW-0238">DNA-binding</keyword>
<dbReference type="PRINTS" id="PR00032">
    <property type="entry name" value="HTHARAC"/>
</dbReference>
<dbReference type="Gene3D" id="1.10.10.60">
    <property type="entry name" value="Homeodomain-like"/>
    <property type="match status" value="2"/>
</dbReference>
<evidence type="ECO:0000313" key="6">
    <source>
        <dbReference type="Proteomes" id="UP001060164"/>
    </source>
</evidence>
<dbReference type="PROSITE" id="PS00041">
    <property type="entry name" value="HTH_ARAC_FAMILY_1"/>
    <property type="match status" value="1"/>
</dbReference>
<dbReference type="EMBL" id="CP102290">
    <property type="protein sequence ID" value="UWP58559.1"/>
    <property type="molecule type" value="Genomic_DNA"/>
</dbReference>
<dbReference type="Pfam" id="PF07883">
    <property type="entry name" value="Cupin_2"/>
    <property type="match status" value="1"/>
</dbReference>
<evidence type="ECO:0000313" key="5">
    <source>
        <dbReference type="EMBL" id="UWP58559.1"/>
    </source>
</evidence>
<accession>A0ABY5VD99</accession>
<keyword evidence="1" id="KW-0805">Transcription regulation</keyword>
<dbReference type="InterPro" id="IPR020449">
    <property type="entry name" value="Tscrpt_reg_AraC-type_HTH"/>
</dbReference>
<dbReference type="Pfam" id="PF12833">
    <property type="entry name" value="HTH_18"/>
    <property type="match status" value="1"/>
</dbReference>
<dbReference type="InterPro" id="IPR013096">
    <property type="entry name" value="Cupin_2"/>
</dbReference>